<comment type="similarity">
    <text evidence="7">Belongs to the shikimate kinase family.</text>
</comment>
<evidence type="ECO:0000256" key="2">
    <source>
        <dbReference type="ARBA" id="ARBA00022679"/>
    </source>
</evidence>
<evidence type="ECO:0000256" key="6">
    <source>
        <dbReference type="ARBA" id="ARBA00023141"/>
    </source>
</evidence>
<dbReference type="PRINTS" id="PR01100">
    <property type="entry name" value="SHIKIMTKNASE"/>
</dbReference>
<feature type="binding site" evidence="7">
    <location>
        <position position="27"/>
    </location>
    <ligand>
        <name>Mg(2+)</name>
        <dbReference type="ChEBI" id="CHEBI:18420"/>
    </ligand>
</feature>
<feature type="binding site" evidence="7">
    <location>
        <position position="71"/>
    </location>
    <ligand>
        <name>substrate</name>
    </ligand>
</feature>
<dbReference type="Proteomes" id="UP000324209">
    <property type="component" value="Chromosome"/>
</dbReference>
<evidence type="ECO:0000256" key="1">
    <source>
        <dbReference type="ARBA" id="ARBA00022605"/>
    </source>
</evidence>
<keyword evidence="2 7" id="KW-0808">Transferase</keyword>
<dbReference type="GO" id="GO:0009073">
    <property type="term" value="P:aromatic amino acid family biosynthetic process"/>
    <property type="evidence" value="ECO:0007669"/>
    <property type="project" value="UniProtKB-KW"/>
</dbReference>
<dbReference type="SUPFAM" id="SSF52540">
    <property type="entry name" value="P-loop containing nucleoside triphosphate hydrolases"/>
    <property type="match status" value="1"/>
</dbReference>
<feature type="binding site" evidence="7">
    <location>
        <begin position="23"/>
        <end position="28"/>
    </location>
    <ligand>
        <name>ATP</name>
        <dbReference type="ChEBI" id="CHEBI:30616"/>
    </ligand>
</feature>
<keyword evidence="7" id="KW-0460">Magnesium</keyword>
<dbReference type="KEGG" id="ock:EXM22_10705"/>
<feature type="binding site" evidence="7">
    <location>
        <position position="97"/>
    </location>
    <ligand>
        <name>substrate</name>
    </ligand>
</feature>
<dbReference type="GO" id="GO:0008652">
    <property type="term" value="P:amino acid biosynthetic process"/>
    <property type="evidence" value="ECO:0007669"/>
    <property type="project" value="UniProtKB-KW"/>
</dbReference>
<dbReference type="GO" id="GO:0009423">
    <property type="term" value="P:chorismate biosynthetic process"/>
    <property type="evidence" value="ECO:0007669"/>
    <property type="project" value="UniProtKB-UniRule"/>
</dbReference>
<keyword evidence="7" id="KW-0479">Metal-binding</keyword>
<dbReference type="EMBL" id="CP036150">
    <property type="protein sequence ID" value="QEN08431.1"/>
    <property type="molecule type" value="Genomic_DNA"/>
</dbReference>
<proteinExistence type="inferred from homology"/>
<evidence type="ECO:0000256" key="7">
    <source>
        <dbReference type="HAMAP-Rule" id="MF_00109"/>
    </source>
</evidence>
<evidence type="ECO:0000256" key="5">
    <source>
        <dbReference type="ARBA" id="ARBA00022840"/>
    </source>
</evidence>
<dbReference type="GO" id="GO:0005829">
    <property type="term" value="C:cytosol"/>
    <property type="evidence" value="ECO:0007669"/>
    <property type="project" value="TreeGrafter"/>
</dbReference>
<dbReference type="InterPro" id="IPR031322">
    <property type="entry name" value="Shikimate/glucono_kinase"/>
</dbReference>
<comment type="cofactor">
    <cofactor evidence="7">
        <name>Mg(2+)</name>
        <dbReference type="ChEBI" id="CHEBI:18420"/>
    </cofactor>
    <text evidence="7">Binds 1 Mg(2+) ion per subunit.</text>
</comment>
<dbReference type="HAMAP" id="MF_00109">
    <property type="entry name" value="Shikimate_kinase"/>
    <property type="match status" value="1"/>
</dbReference>
<reference evidence="8 9" key="1">
    <citation type="submission" date="2019-02" db="EMBL/GenBank/DDBJ databases">
        <title>Complete Genome Sequence and Methylome Analysis of free living Spirochaetas.</title>
        <authorList>
            <person name="Fomenkov A."/>
            <person name="Dubinina G."/>
            <person name="Leshcheva N."/>
            <person name="Mikheeva N."/>
            <person name="Grabovich M."/>
            <person name="Vincze T."/>
            <person name="Roberts R.J."/>
        </authorList>
    </citation>
    <scope>NUCLEOTIDE SEQUENCE [LARGE SCALE GENOMIC DNA]</scope>
    <source>
        <strain evidence="8 9">K2</strain>
    </source>
</reference>
<gene>
    <name evidence="7" type="primary">aroK</name>
    <name evidence="8" type="ORF">EXM22_10705</name>
</gene>
<evidence type="ECO:0000256" key="3">
    <source>
        <dbReference type="ARBA" id="ARBA00022741"/>
    </source>
</evidence>
<evidence type="ECO:0000256" key="4">
    <source>
        <dbReference type="ARBA" id="ARBA00022777"/>
    </source>
</evidence>
<keyword evidence="3 7" id="KW-0547">Nucleotide-binding</keyword>
<comment type="subunit">
    <text evidence="7">Monomer.</text>
</comment>
<evidence type="ECO:0000313" key="8">
    <source>
        <dbReference type="EMBL" id="QEN08431.1"/>
    </source>
</evidence>
<comment type="catalytic activity">
    <reaction evidence="7">
        <text>shikimate + ATP = 3-phosphoshikimate + ADP + H(+)</text>
        <dbReference type="Rhea" id="RHEA:13121"/>
        <dbReference type="ChEBI" id="CHEBI:15378"/>
        <dbReference type="ChEBI" id="CHEBI:30616"/>
        <dbReference type="ChEBI" id="CHEBI:36208"/>
        <dbReference type="ChEBI" id="CHEBI:145989"/>
        <dbReference type="ChEBI" id="CHEBI:456216"/>
        <dbReference type="EC" id="2.7.1.71"/>
    </reaction>
</comment>
<evidence type="ECO:0000313" key="9">
    <source>
        <dbReference type="Proteomes" id="UP000324209"/>
    </source>
</evidence>
<dbReference type="Gene3D" id="3.40.50.300">
    <property type="entry name" value="P-loop containing nucleotide triphosphate hydrolases"/>
    <property type="match status" value="1"/>
</dbReference>
<keyword evidence="5 7" id="KW-0067">ATP-binding</keyword>
<name>A0A5C1QLD0_9SPIO</name>
<comment type="function">
    <text evidence="7">Catalyzes the specific phosphorylation of the 3-hydroxyl group of shikimic acid using ATP as a cosubstrate.</text>
</comment>
<organism evidence="8 9">
    <name type="scientific">Oceanispirochaeta crateris</name>
    <dbReference type="NCBI Taxonomy" id="2518645"/>
    <lineage>
        <taxon>Bacteria</taxon>
        <taxon>Pseudomonadati</taxon>
        <taxon>Spirochaetota</taxon>
        <taxon>Spirochaetia</taxon>
        <taxon>Spirochaetales</taxon>
        <taxon>Spirochaetaceae</taxon>
        <taxon>Oceanispirochaeta</taxon>
    </lineage>
</organism>
<accession>A0A5C1QLD0</accession>
<feature type="binding site" evidence="7">
    <location>
        <position position="45"/>
    </location>
    <ligand>
        <name>substrate</name>
    </ligand>
</feature>
<dbReference type="OrthoDB" id="359948at2"/>
<protein>
    <recommendedName>
        <fullName evidence="7">Shikimate kinase</fullName>
        <shortName evidence="7">SK</shortName>
        <ecNumber evidence="7">2.7.1.71</ecNumber>
    </recommendedName>
</protein>
<dbReference type="GO" id="GO:0004765">
    <property type="term" value="F:shikimate kinase activity"/>
    <property type="evidence" value="ECO:0007669"/>
    <property type="project" value="UniProtKB-UniRule"/>
</dbReference>
<dbReference type="EC" id="2.7.1.71" evidence="7"/>
<dbReference type="InterPro" id="IPR027417">
    <property type="entry name" value="P-loop_NTPase"/>
</dbReference>
<sequence>MPFDSGFEKMDNMPVIALGGIKHTGKSTVGKIVSQRLALPFHDLDDLILKDLPPRWSIRKWYREKGEQEFRNKESVALAQYLKEEDQKGMRILALGGATLENPQALNLLKGSDTEIYILDEEVEILYHRIIKRGIPPFLDPLNPEESFRKMYTTRKQTLLNQGDYIINIHGMDQTNAAEHLIRLIRSKYGR</sequence>
<keyword evidence="9" id="KW-1185">Reference proteome</keyword>
<keyword evidence="6 7" id="KW-0057">Aromatic amino acid biosynthesis</keyword>
<feature type="binding site" evidence="7">
    <location>
        <position position="133"/>
    </location>
    <ligand>
        <name>ATP</name>
        <dbReference type="ChEBI" id="CHEBI:30616"/>
    </ligand>
</feature>
<dbReference type="PANTHER" id="PTHR21087">
    <property type="entry name" value="SHIKIMATE KINASE"/>
    <property type="match status" value="1"/>
</dbReference>
<comment type="caution">
    <text evidence="7">Lacks conserved residue(s) required for the propagation of feature annotation.</text>
</comment>
<dbReference type="GO" id="GO:0000287">
    <property type="term" value="F:magnesium ion binding"/>
    <property type="evidence" value="ECO:0007669"/>
    <property type="project" value="UniProtKB-UniRule"/>
</dbReference>
<keyword evidence="7" id="KW-0963">Cytoplasm</keyword>
<comment type="pathway">
    <text evidence="7">Metabolic intermediate biosynthesis; chorismate biosynthesis; chorismate from D-erythrose 4-phosphate and phosphoenolpyruvate: step 5/7.</text>
</comment>
<dbReference type="AlphaFoldDB" id="A0A5C1QLD0"/>
<dbReference type="GO" id="GO:0005524">
    <property type="term" value="F:ATP binding"/>
    <property type="evidence" value="ECO:0007669"/>
    <property type="project" value="UniProtKB-UniRule"/>
</dbReference>
<comment type="subcellular location">
    <subcellularLocation>
        <location evidence="7">Cytoplasm</location>
    </subcellularLocation>
</comment>
<keyword evidence="1 7" id="KW-0028">Amino-acid biosynthesis</keyword>
<dbReference type="UniPathway" id="UPA00053">
    <property type="reaction ID" value="UER00088"/>
</dbReference>
<dbReference type="PANTHER" id="PTHR21087:SF16">
    <property type="entry name" value="SHIKIMATE KINASE 1, CHLOROPLASTIC"/>
    <property type="match status" value="1"/>
</dbReference>
<dbReference type="Pfam" id="PF01202">
    <property type="entry name" value="SKI"/>
    <property type="match status" value="1"/>
</dbReference>
<keyword evidence="4 7" id="KW-0418">Kinase</keyword>
<dbReference type="InterPro" id="IPR000623">
    <property type="entry name" value="Shikimate_kinase/TSH1"/>
</dbReference>
<feature type="binding site" evidence="7">
    <location>
        <position position="155"/>
    </location>
    <ligand>
        <name>substrate</name>
    </ligand>
</feature>